<gene>
    <name evidence="2" type="ORF">ACFQL9_04555</name>
</gene>
<dbReference type="Proteomes" id="UP001596461">
    <property type="component" value="Unassembled WGS sequence"/>
</dbReference>
<dbReference type="GeneID" id="81125848"/>
<feature type="transmembrane region" description="Helical" evidence="1">
    <location>
        <begin position="35"/>
        <end position="54"/>
    </location>
</feature>
<protein>
    <submittedName>
        <fullName evidence="2">Uncharacterized protein</fullName>
    </submittedName>
</protein>
<keyword evidence="1" id="KW-0472">Membrane</keyword>
<evidence type="ECO:0000313" key="2">
    <source>
        <dbReference type="EMBL" id="MFC7068905.1"/>
    </source>
</evidence>
<evidence type="ECO:0000256" key="1">
    <source>
        <dbReference type="SAM" id="Phobius"/>
    </source>
</evidence>
<proteinExistence type="predicted"/>
<dbReference type="RefSeq" id="WP_284030987.1">
    <property type="nucleotide sequence ID" value="NZ_CP126154.1"/>
</dbReference>
<keyword evidence="3" id="KW-1185">Reference proteome</keyword>
<dbReference type="AlphaFoldDB" id="A0ABD5WBL0"/>
<comment type="caution">
    <text evidence="2">The sequence shown here is derived from an EMBL/GenBank/DDBJ whole genome shotgun (WGS) entry which is preliminary data.</text>
</comment>
<keyword evidence="1" id="KW-0812">Transmembrane</keyword>
<sequence length="69" mass="6840">MAGSEDILVSNASLVSALAGVVAVFFPLLYLDSGAAIMVGVFAAMAVWVAAAAAGEDSIAAESVPQKRA</sequence>
<name>A0ABD5WBL0_9EURY</name>
<evidence type="ECO:0000313" key="3">
    <source>
        <dbReference type="Proteomes" id="UP001596461"/>
    </source>
</evidence>
<organism evidence="2 3">
    <name type="scientific">Halobaculum lipolyticum</name>
    <dbReference type="NCBI Taxonomy" id="3032001"/>
    <lineage>
        <taxon>Archaea</taxon>
        <taxon>Methanobacteriati</taxon>
        <taxon>Methanobacteriota</taxon>
        <taxon>Stenosarchaea group</taxon>
        <taxon>Halobacteria</taxon>
        <taxon>Halobacteriales</taxon>
        <taxon>Haloferacaceae</taxon>
        <taxon>Halobaculum</taxon>
    </lineage>
</organism>
<keyword evidence="1" id="KW-1133">Transmembrane helix</keyword>
<accession>A0ABD5WBL0</accession>
<feature type="transmembrane region" description="Helical" evidence="1">
    <location>
        <begin position="7"/>
        <end position="29"/>
    </location>
</feature>
<dbReference type="EMBL" id="JBHTAH010000003">
    <property type="protein sequence ID" value="MFC7068905.1"/>
    <property type="molecule type" value="Genomic_DNA"/>
</dbReference>
<reference evidence="2 3" key="1">
    <citation type="journal article" date="2019" name="Int. J. Syst. Evol. Microbiol.">
        <title>The Global Catalogue of Microorganisms (GCM) 10K type strain sequencing project: providing services to taxonomists for standard genome sequencing and annotation.</title>
        <authorList>
            <consortium name="The Broad Institute Genomics Platform"/>
            <consortium name="The Broad Institute Genome Sequencing Center for Infectious Disease"/>
            <person name="Wu L."/>
            <person name="Ma J."/>
        </authorList>
    </citation>
    <scope>NUCLEOTIDE SEQUENCE [LARGE SCALE GENOMIC DNA]</scope>
    <source>
        <strain evidence="2 3">DT31</strain>
    </source>
</reference>